<keyword evidence="7" id="KW-0808">Transferase</keyword>
<feature type="domain" description="Polysaccharide chain length determinant N-terminal" evidence="18">
    <location>
        <begin position="19"/>
        <end position="113"/>
    </location>
</feature>
<evidence type="ECO:0000256" key="10">
    <source>
        <dbReference type="ARBA" id="ARBA00022777"/>
    </source>
</evidence>
<dbReference type="CDD" id="cd05387">
    <property type="entry name" value="BY-kinase"/>
    <property type="match status" value="1"/>
</dbReference>
<keyword evidence="9" id="KW-0547">Nucleotide-binding</keyword>
<dbReference type="RefSeq" id="WP_341371202.1">
    <property type="nucleotide sequence ID" value="NZ_JBBPCO010000009.1"/>
</dbReference>
<dbReference type="InterPro" id="IPR032807">
    <property type="entry name" value="GNVR"/>
</dbReference>
<evidence type="ECO:0000259" key="19">
    <source>
        <dbReference type="Pfam" id="PF13614"/>
    </source>
</evidence>
<comment type="caution">
    <text evidence="21">The sequence shown here is derived from an EMBL/GenBank/DDBJ whole genome shotgun (WGS) entry which is preliminary data.</text>
</comment>
<comment type="subcellular location">
    <subcellularLocation>
        <location evidence="1">Cell inner membrane</location>
        <topology evidence="1">Multi-pass membrane protein</topology>
    </subcellularLocation>
</comment>
<evidence type="ECO:0000256" key="9">
    <source>
        <dbReference type="ARBA" id="ARBA00022741"/>
    </source>
</evidence>
<organism evidence="21 22">
    <name type="scientific">Thermithiobacillus plumbiphilus</name>
    <dbReference type="NCBI Taxonomy" id="1729899"/>
    <lineage>
        <taxon>Bacteria</taxon>
        <taxon>Pseudomonadati</taxon>
        <taxon>Pseudomonadota</taxon>
        <taxon>Acidithiobacillia</taxon>
        <taxon>Acidithiobacillales</taxon>
        <taxon>Thermithiobacillaceae</taxon>
        <taxon>Thermithiobacillus</taxon>
    </lineage>
</organism>
<evidence type="ECO:0000256" key="1">
    <source>
        <dbReference type="ARBA" id="ARBA00004429"/>
    </source>
</evidence>
<evidence type="ECO:0000256" key="7">
    <source>
        <dbReference type="ARBA" id="ARBA00022679"/>
    </source>
</evidence>
<dbReference type="EMBL" id="JBBPCO010000009">
    <property type="protein sequence ID" value="MEK8090146.1"/>
    <property type="molecule type" value="Genomic_DNA"/>
</dbReference>
<evidence type="ECO:0000256" key="11">
    <source>
        <dbReference type="ARBA" id="ARBA00022840"/>
    </source>
</evidence>
<dbReference type="EC" id="2.7.10.2" evidence="4"/>
<dbReference type="InterPro" id="IPR027417">
    <property type="entry name" value="P-loop_NTPase"/>
</dbReference>
<evidence type="ECO:0000256" key="15">
    <source>
        <dbReference type="ARBA" id="ARBA00051245"/>
    </source>
</evidence>
<comment type="similarity">
    <text evidence="2">Belongs to the CpsD/CapB family.</text>
</comment>
<dbReference type="Gene3D" id="3.40.50.300">
    <property type="entry name" value="P-loop containing nucleotide triphosphate hydrolases"/>
    <property type="match status" value="1"/>
</dbReference>
<keyword evidence="13 17" id="KW-0472">Membrane</keyword>
<keyword evidence="6" id="KW-0997">Cell inner membrane</keyword>
<protein>
    <recommendedName>
        <fullName evidence="4">non-specific protein-tyrosine kinase</fullName>
        <ecNumber evidence="4">2.7.10.2</ecNumber>
    </recommendedName>
</protein>
<evidence type="ECO:0000256" key="12">
    <source>
        <dbReference type="ARBA" id="ARBA00022989"/>
    </source>
</evidence>
<dbReference type="Pfam" id="PF13614">
    <property type="entry name" value="AAA_31"/>
    <property type="match status" value="1"/>
</dbReference>
<keyword evidence="16" id="KW-0175">Coiled coil</keyword>
<evidence type="ECO:0000256" key="14">
    <source>
        <dbReference type="ARBA" id="ARBA00023137"/>
    </source>
</evidence>
<feature type="transmembrane region" description="Helical" evidence="17">
    <location>
        <begin position="36"/>
        <end position="54"/>
    </location>
</feature>
<feature type="domain" description="Tyrosine-protein kinase G-rich" evidence="20">
    <location>
        <begin position="464"/>
        <end position="540"/>
    </location>
</feature>
<keyword evidence="22" id="KW-1185">Reference proteome</keyword>
<sequence length="810" mass="89464">METMLGPVIQTPMKAQKNDEIDLHELGLVVRRHWKWIVGITLLCILASIFMLLWSRPVFRSNGGLYLGDIHDRNLASQDNFSRALDQGSMSGGIESQMAVLKSRDLVVQAIKETGLNAQVEAAGSSDNLRNWHWKLSGKDIRLYKPRQDALVAIYADLHNPMLAGSPLSVRFASKGHYQVFAGKTLLGSGMMGQPFTVPNQLSMNLQGYDKGFVPAPGSTYKLSIQPAYSYYQTLIRNDALQVYTPKKENGEGSTSKANVIYVGFKSTQPYQASAFVNQLMADYLAQSLRWKTEEASAKGDFAKQQLEKVRQSLVLADQKLAAYKQKTGIIEAPENAKVMISSAADYQKQATEARMKLNALNNIERQIAAGHIDSYQLNMADSRVLDELSGSLAKSEATLAQLRETQTDASPLVAEQKAVSQRLQQSIAALIANERQMASQTLADLQDRIGRTDAAMKQLPRSEMEIIALTRNAEVLGKLYVFLMQKQEESALSKASTVSQNHILEEAIIPDQTISPKASFLLGTGVFAGLFLSITSIFAYHFLSRRVQTSHQARRMLNGAPTYAALPHLPGKQSGNNPLFLVEAPQSTGAESLRVLRSNIYHTLQGRLGQIIMITSAVPGDGKTTLATNLSHALALDGKKVLLLDLDLRTSARDRSKFPRSHVGAGELLCGITQWRNAVQRVMNGSFSYISPILETDMSPAEILSHEKVDRIFDEIRREFDYIVLDTPAFPTVSDSIILAPRADLMLSVLRIGHTPRQEWAEHQEGLTGLVLLRGVVINCGEIMKTHMYGLNTRRDGSRSATRLLQRAG</sequence>
<dbReference type="PANTHER" id="PTHR32309">
    <property type="entry name" value="TYROSINE-PROTEIN KINASE"/>
    <property type="match status" value="1"/>
</dbReference>
<dbReference type="Pfam" id="PF02706">
    <property type="entry name" value="Wzz"/>
    <property type="match status" value="1"/>
</dbReference>
<evidence type="ECO:0000313" key="21">
    <source>
        <dbReference type="EMBL" id="MEK8090146.1"/>
    </source>
</evidence>
<evidence type="ECO:0000259" key="18">
    <source>
        <dbReference type="Pfam" id="PF02706"/>
    </source>
</evidence>
<evidence type="ECO:0000256" key="17">
    <source>
        <dbReference type="SAM" id="Phobius"/>
    </source>
</evidence>
<evidence type="ECO:0000256" key="5">
    <source>
        <dbReference type="ARBA" id="ARBA00022475"/>
    </source>
</evidence>
<keyword evidence="14" id="KW-0829">Tyrosine-protein kinase</keyword>
<dbReference type="InterPro" id="IPR050445">
    <property type="entry name" value="Bact_polysacc_biosynth/exp"/>
</dbReference>
<feature type="transmembrane region" description="Helical" evidence="17">
    <location>
        <begin position="521"/>
        <end position="544"/>
    </location>
</feature>
<dbReference type="InterPro" id="IPR005702">
    <property type="entry name" value="Wzc-like_C"/>
</dbReference>
<evidence type="ECO:0000256" key="6">
    <source>
        <dbReference type="ARBA" id="ARBA00022519"/>
    </source>
</evidence>
<keyword evidence="10" id="KW-0418">Kinase</keyword>
<evidence type="ECO:0000259" key="20">
    <source>
        <dbReference type="Pfam" id="PF13807"/>
    </source>
</evidence>
<feature type="coiled-coil region" evidence="16">
    <location>
        <begin position="307"/>
        <end position="406"/>
    </location>
</feature>
<dbReference type="PANTHER" id="PTHR32309:SF13">
    <property type="entry name" value="FERRIC ENTEROBACTIN TRANSPORT PROTEIN FEPE"/>
    <property type="match status" value="1"/>
</dbReference>
<evidence type="ECO:0000256" key="13">
    <source>
        <dbReference type="ARBA" id="ARBA00023136"/>
    </source>
</evidence>
<accession>A0ABU9D9K9</accession>
<evidence type="ECO:0000256" key="8">
    <source>
        <dbReference type="ARBA" id="ARBA00022692"/>
    </source>
</evidence>
<evidence type="ECO:0000256" key="2">
    <source>
        <dbReference type="ARBA" id="ARBA00007316"/>
    </source>
</evidence>
<proteinExistence type="inferred from homology"/>
<evidence type="ECO:0000256" key="16">
    <source>
        <dbReference type="SAM" id="Coils"/>
    </source>
</evidence>
<evidence type="ECO:0000313" key="22">
    <source>
        <dbReference type="Proteomes" id="UP001446205"/>
    </source>
</evidence>
<dbReference type="Proteomes" id="UP001446205">
    <property type="component" value="Unassembled WGS sequence"/>
</dbReference>
<comment type="catalytic activity">
    <reaction evidence="15">
        <text>L-tyrosyl-[protein] + ATP = O-phospho-L-tyrosyl-[protein] + ADP + H(+)</text>
        <dbReference type="Rhea" id="RHEA:10596"/>
        <dbReference type="Rhea" id="RHEA-COMP:10136"/>
        <dbReference type="Rhea" id="RHEA-COMP:20101"/>
        <dbReference type="ChEBI" id="CHEBI:15378"/>
        <dbReference type="ChEBI" id="CHEBI:30616"/>
        <dbReference type="ChEBI" id="CHEBI:46858"/>
        <dbReference type="ChEBI" id="CHEBI:61978"/>
        <dbReference type="ChEBI" id="CHEBI:456216"/>
        <dbReference type="EC" id="2.7.10.2"/>
    </reaction>
</comment>
<dbReference type="SUPFAM" id="SSF52540">
    <property type="entry name" value="P-loop containing nucleoside triphosphate hydrolases"/>
    <property type="match status" value="1"/>
</dbReference>
<keyword evidence="8 17" id="KW-0812">Transmembrane</keyword>
<dbReference type="InterPro" id="IPR025669">
    <property type="entry name" value="AAA_dom"/>
</dbReference>
<name>A0ABU9D9K9_9PROT</name>
<comment type="similarity">
    <text evidence="3">Belongs to the etk/wzc family.</text>
</comment>
<evidence type="ECO:0000256" key="3">
    <source>
        <dbReference type="ARBA" id="ARBA00008883"/>
    </source>
</evidence>
<reference evidence="21 22" key="1">
    <citation type="submission" date="2024-04" db="EMBL/GenBank/DDBJ databases">
        <authorList>
            <person name="Abashina T."/>
            <person name="Shaikin A."/>
        </authorList>
    </citation>
    <scope>NUCLEOTIDE SEQUENCE [LARGE SCALE GENOMIC DNA]</scope>
    <source>
        <strain evidence="21 22">AAFK</strain>
    </source>
</reference>
<gene>
    <name evidence="21" type="ORF">WOB96_10275</name>
</gene>
<keyword evidence="5" id="KW-1003">Cell membrane</keyword>
<dbReference type="InterPro" id="IPR003856">
    <property type="entry name" value="LPS_length_determ_N"/>
</dbReference>
<evidence type="ECO:0000256" key="4">
    <source>
        <dbReference type="ARBA" id="ARBA00011903"/>
    </source>
</evidence>
<dbReference type="Pfam" id="PF13807">
    <property type="entry name" value="GNVR"/>
    <property type="match status" value="1"/>
</dbReference>
<keyword evidence="12 17" id="KW-1133">Transmembrane helix</keyword>
<feature type="domain" description="AAA" evidence="19">
    <location>
        <begin position="611"/>
        <end position="731"/>
    </location>
</feature>
<keyword evidence="11" id="KW-0067">ATP-binding</keyword>